<dbReference type="Proteomes" id="UP000636800">
    <property type="component" value="Unassembled WGS sequence"/>
</dbReference>
<accession>A0A835PKC9</accession>
<dbReference type="PANTHER" id="PTHR12596:SF1">
    <property type="entry name" value="EXPORTIN-4"/>
    <property type="match status" value="1"/>
</dbReference>
<keyword evidence="9" id="KW-1185">Reference proteome</keyword>
<dbReference type="GO" id="GO:0005643">
    <property type="term" value="C:nuclear pore"/>
    <property type="evidence" value="ECO:0007669"/>
    <property type="project" value="TreeGrafter"/>
</dbReference>
<protein>
    <recommendedName>
        <fullName evidence="10">Exportin-4</fullName>
    </recommendedName>
</protein>
<gene>
    <name evidence="8" type="ORF">HPP92_025622</name>
</gene>
<evidence type="ECO:0008006" key="10">
    <source>
        <dbReference type="Google" id="ProtNLM"/>
    </source>
</evidence>
<dbReference type="GO" id="GO:0005737">
    <property type="term" value="C:cytoplasm"/>
    <property type="evidence" value="ECO:0007669"/>
    <property type="project" value="UniProtKB-SubCell"/>
</dbReference>
<dbReference type="AlphaFoldDB" id="A0A835PKC9"/>
<comment type="caution">
    <text evidence="8">The sequence shown here is derived from an EMBL/GenBank/DDBJ whole genome shotgun (WGS) entry which is preliminary data.</text>
</comment>
<evidence type="ECO:0000256" key="3">
    <source>
        <dbReference type="ARBA" id="ARBA00009466"/>
    </source>
</evidence>
<evidence type="ECO:0000256" key="6">
    <source>
        <dbReference type="ARBA" id="ARBA00022927"/>
    </source>
</evidence>
<dbReference type="GO" id="GO:0005049">
    <property type="term" value="F:nuclear export signal receptor activity"/>
    <property type="evidence" value="ECO:0007669"/>
    <property type="project" value="InterPro"/>
</dbReference>
<organism evidence="8 9">
    <name type="scientific">Vanilla planifolia</name>
    <name type="common">Vanilla</name>
    <dbReference type="NCBI Taxonomy" id="51239"/>
    <lineage>
        <taxon>Eukaryota</taxon>
        <taxon>Viridiplantae</taxon>
        <taxon>Streptophyta</taxon>
        <taxon>Embryophyta</taxon>
        <taxon>Tracheophyta</taxon>
        <taxon>Spermatophyta</taxon>
        <taxon>Magnoliopsida</taxon>
        <taxon>Liliopsida</taxon>
        <taxon>Asparagales</taxon>
        <taxon>Orchidaceae</taxon>
        <taxon>Vanilloideae</taxon>
        <taxon>Vanilleae</taxon>
        <taxon>Vanilla</taxon>
    </lineage>
</organism>
<evidence type="ECO:0000256" key="2">
    <source>
        <dbReference type="ARBA" id="ARBA00004496"/>
    </source>
</evidence>
<feature type="non-terminal residue" evidence="8">
    <location>
        <position position="729"/>
    </location>
</feature>
<proteinExistence type="inferred from homology"/>
<evidence type="ECO:0000256" key="7">
    <source>
        <dbReference type="ARBA" id="ARBA00023242"/>
    </source>
</evidence>
<evidence type="ECO:0000313" key="9">
    <source>
        <dbReference type="Proteomes" id="UP000636800"/>
    </source>
</evidence>
<name>A0A835PKC9_VANPL</name>
<evidence type="ECO:0000256" key="5">
    <source>
        <dbReference type="ARBA" id="ARBA00022490"/>
    </source>
</evidence>
<dbReference type="EMBL" id="JADCNL010000014">
    <property type="protein sequence ID" value="KAG0452958.1"/>
    <property type="molecule type" value="Genomic_DNA"/>
</dbReference>
<comment type="similarity">
    <text evidence="3">Belongs to the exportin family.</text>
</comment>
<comment type="subcellular location">
    <subcellularLocation>
        <location evidence="2">Cytoplasm</location>
    </subcellularLocation>
    <subcellularLocation>
        <location evidence="1">Nucleus</location>
    </subcellularLocation>
</comment>
<keyword evidence="4" id="KW-0813">Transport</keyword>
<dbReference type="OrthoDB" id="1695119at2759"/>
<keyword evidence="6" id="KW-0653">Protein transport</keyword>
<keyword evidence="7" id="KW-0539">Nucleus</keyword>
<dbReference type="InterPro" id="IPR044189">
    <property type="entry name" value="XPO4/7-like"/>
</dbReference>
<sequence length="729" mass="81051">IEFAESEKSLVLSQVKQAVVGAHGVDAQVAGISFLEALVSEFSLLTSSSLGFPKEFHVQCQTSLESYYLKEFYCWANVAAFNLTDNIIGCNASLSEDKACSLAMCLMFQILNWNFIQSSDTPSLSKFESSQYSPGIRHGATLLKKFERTLVQPGYSWRDPLISGGLTSWILNFYGALRQKYSHDAIWLDSSLAVSARNLIVQLCSLTGTIFPSDNGHTQINHLLQILSSILQWVEPGVVTEAIRSGRSESEFIDGCHALLSIATLTTPTLFDSLVHSLRSFGTIHFMYLLTSDVLKANIADHDEEETWMTEAFDILLETWTVVFGSSNGDESSVSAEGKSAAAKLFTCIVEFLRKVAAETAYGEDDHAEYLLAAVSKRDERLESYAIIGRAAADVTIPYLFSVFSQCTSHLNQIIGKSDPTCILEELYWILLIIGHVLTDSGEGETIIIPEALQVEYSDFLEEAQHPVVLLSWSIIDFASQSLDPERRAACFSPRLMESIIWFLARWVETYLMPADSSKESTTPKDEVVNLNGSQSSKRILLNFAGEHKQGDMVLDIVTRICIAVLNSYPGENELQALTCQKLLVALVRRRNVCVRLLAMNSWQDLARAFSKERIFLLTLGSRLQRDLAKVFVSAASSLNDPQASNQYVMDLIESTTLYLMEISARNDLNDVAQLPDTMYMIICLLERLIGMAKATQPRTQKAIFEVGATVMKSLITLLKAYNNQLCTL</sequence>
<dbReference type="GO" id="GO:0006611">
    <property type="term" value="P:protein export from nucleus"/>
    <property type="evidence" value="ECO:0007669"/>
    <property type="project" value="TreeGrafter"/>
</dbReference>
<evidence type="ECO:0000256" key="4">
    <source>
        <dbReference type="ARBA" id="ARBA00022448"/>
    </source>
</evidence>
<reference evidence="8 9" key="1">
    <citation type="journal article" date="2020" name="Nat. Food">
        <title>A phased Vanilla planifolia genome enables genetic improvement of flavour and production.</title>
        <authorList>
            <person name="Hasing T."/>
            <person name="Tang H."/>
            <person name="Brym M."/>
            <person name="Khazi F."/>
            <person name="Huang T."/>
            <person name="Chambers A.H."/>
        </authorList>
    </citation>
    <scope>NUCLEOTIDE SEQUENCE [LARGE SCALE GENOMIC DNA]</scope>
    <source>
        <tissue evidence="8">Leaf</tissue>
    </source>
</reference>
<evidence type="ECO:0000313" key="8">
    <source>
        <dbReference type="EMBL" id="KAG0452958.1"/>
    </source>
</evidence>
<keyword evidence="5" id="KW-0963">Cytoplasm</keyword>
<dbReference type="PANTHER" id="PTHR12596">
    <property type="entry name" value="EXPORTIN 4,7-RELATED"/>
    <property type="match status" value="1"/>
</dbReference>
<evidence type="ECO:0000256" key="1">
    <source>
        <dbReference type="ARBA" id="ARBA00004123"/>
    </source>
</evidence>